<name>A0A1B6IKR3_9HEMI</name>
<organism evidence="1">
    <name type="scientific">Homalodisca liturata</name>
    <dbReference type="NCBI Taxonomy" id="320908"/>
    <lineage>
        <taxon>Eukaryota</taxon>
        <taxon>Metazoa</taxon>
        <taxon>Ecdysozoa</taxon>
        <taxon>Arthropoda</taxon>
        <taxon>Hexapoda</taxon>
        <taxon>Insecta</taxon>
        <taxon>Pterygota</taxon>
        <taxon>Neoptera</taxon>
        <taxon>Paraneoptera</taxon>
        <taxon>Hemiptera</taxon>
        <taxon>Auchenorrhyncha</taxon>
        <taxon>Membracoidea</taxon>
        <taxon>Cicadellidae</taxon>
        <taxon>Cicadellinae</taxon>
        <taxon>Proconiini</taxon>
        <taxon>Homalodisca</taxon>
    </lineage>
</organism>
<gene>
    <name evidence="1" type="ORF">g.5945</name>
</gene>
<feature type="non-terminal residue" evidence="1">
    <location>
        <position position="343"/>
    </location>
</feature>
<dbReference type="EMBL" id="GECU01020195">
    <property type="protein sequence ID" value="JAS87511.1"/>
    <property type="molecule type" value="Transcribed_RNA"/>
</dbReference>
<dbReference type="PANTHER" id="PTHR47510:SF3">
    <property type="entry name" value="ENDO_EXONUCLEASE_PHOSPHATASE DOMAIN-CONTAINING PROTEIN"/>
    <property type="match status" value="1"/>
</dbReference>
<accession>A0A1B6IKR3</accession>
<proteinExistence type="predicted"/>
<dbReference type="AlphaFoldDB" id="A0A1B6IKR3"/>
<sequence>MNDKQTQQLRDLLKSFSLSWSVNSPTHVTATSSTAIDNVITNVPNSSVSVLNTAISDHYAQEVVIRGCSVSQESHNIILRRNVHPHNINLLNKCLADENWIFLDSFTSADTIFDSFNSCFMFHLNVCCPLRKIKTKGKVQKNSWITPGILISRNKLKFYNEIFRNNNDYRFKFFYRNYKRIYKKVITGAKLYKINNKLKQSSNFSKIAWNIIKNSTNKASSKSIQLDADGIKLTDPNAIALEFNKFFSSVAGSLDADRELELDTVAAHTPASSMVLAPVCEDKVGRIVRSFSAKTSNDINGISMWLIKQCYQHILSPLTKIINVSFETGTFPTALQLAKVVPV</sequence>
<protein>
    <submittedName>
        <fullName evidence="1">Uncharacterized protein</fullName>
    </submittedName>
</protein>
<reference evidence="1" key="1">
    <citation type="submission" date="2015-11" db="EMBL/GenBank/DDBJ databases">
        <title>De novo transcriptome assembly of four potential Pierce s Disease insect vectors from Arizona vineyards.</title>
        <authorList>
            <person name="Tassone E.E."/>
        </authorList>
    </citation>
    <scope>NUCLEOTIDE SEQUENCE</scope>
</reference>
<dbReference type="PANTHER" id="PTHR47510">
    <property type="entry name" value="REVERSE TRANSCRIPTASE DOMAIN-CONTAINING PROTEIN"/>
    <property type="match status" value="1"/>
</dbReference>
<evidence type="ECO:0000313" key="1">
    <source>
        <dbReference type="EMBL" id="JAS87511.1"/>
    </source>
</evidence>